<gene>
    <name evidence="2" type="ORF">BF17_16630</name>
</gene>
<keyword evidence="1" id="KW-0472">Membrane</keyword>
<dbReference type="NCBIfam" id="TIGR01594">
    <property type="entry name" value="holin_lambda"/>
    <property type="match status" value="1"/>
</dbReference>
<keyword evidence="1" id="KW-1133">Transmembrane helix</keyword>
<dbReference type="Proteomes" id="UP000019439">
    <property type="component" value="Chromosome"/>
</dbReference>
<feature type="transmembrane region" description="Helical" evidence="1">
    <location>
        <begin position="75"/>
        <end position="92"/>
    </location>
</feature>
<organism evidence="2 3">
    <name type="scientific">Yersinia similis</name>
    <dbReference type="NCBI Taxonomy" id="367190"/>
    <lineage>
        <taxon>Bacteria</taxon>
        <taxon>Pseudomonadati</taxon>
        <taxon>Pseudomonadota</taxon>
        <taxon>Gammaproteobacteria</taxon>
        <taxon>Enterobacterales</taxon>
        <taxon>Yersiniaceae</taxon>
        <taxon>Yersinia</taxon>
    </lineage>
</organism>
<dbReference type="GeneID" id="96665070"/>
<dbReference type="EMBL" id="CP007230">
    <property type="protein sequence ID" value="AHK20735.1"/>
    <property type="molecule type" value="Genomic_DNA"/>
</dbReference>
<keyword evidence="1" id="KW-0812">Transmembrane</keyword>
<name>A0ABN4CPT3_9GAMM</name>
<accession>A0ABN4CPT3</accession>
<reference evidence="2 3" key="1">
    <citation type="journal article" date="2014" name="Genome Announc.">
        <title>Genome Sequence of Yersinia similis Y228T, a Member of the Yersinia pseudotuberculosis Complex.</title>
        <authorList>
            <person name="Sprague L.D."/>
            <person name="Neubauer H."/>
        </authorList>
    </citation>
    <scope>NUCLEOTIDE SEQUENCE [LARGE SCALE GENOMIC DNA]</scope>
    <source>
        <strain evidence="2 3">228</strain>
    </source>
</reference>
<dbReference type="Pfam" id="PF05106">
    <property type="entry name" value="Phage_holin_3_1"/>
    <property type="match status" value="1"/>
</dbReference>
<feature type="transmembrane region" description="Helical" evidence="1">
    <location>
        <begin position="48"/>
        <end position="69"/>
    </location>
</feature>
<sequence>MKMHRSPDIWSLIITWIGEHRGELISAGLAAIMAILRGMYAGGGRTQVMLDAAMCSLIAWFIEDVLTMFGVEPGWTLILSVFIGYMGTDYIGSVLKRIVGSKTGGSNENQ</sequence>
<proteinExistence type="predicted"/>
<protein>
    <submittedName>
        <fullName evidence="2">Holin</fullName>
    </submittedName>
</protein>
<dbReference type="RefSeq" id="WP_025383386.1">
    <property type="nucleotide sequence ID" value="NZ_CGBP01000013.1"/>
</dbReference>
<evidence type="ECO:0000313" key="2">
    <source>
        <dbReference type="EMBL" id="AHK20735.1"/>
    </source>
</evidence>
<evidence type="ECO:0000313" key="3">
    <source>
        <dbReference type="Proteomes" id="UP000019439"/>
    </source>
</evidence>
<keyword evidence="3" id="KW-1185">Reference proteome</keyword>
<dbReference type="InterPro" id="IPR006481">
    <property type="entry name" value="Phage_lambda_GpS_holin"/>
</dbReference>
<evidence type="ECO:0000256" key="1">
    <source>
        <dbReference type="SAM" id="Phobius"/>
    </source>
</evidence>